<keyword evidence="9 12" id="KW-0675">Receptor</keyword>
<evidence type="ECO:0000313" key="16">
    <source>
        <dbReference type="Ensembl" id="ENSOKIP00005048678.1"/>
    </source>
</evidence>
<accession>A0A8C7GUL6</accession>
<dbReference type="Gene3D" id="1.20.1070.10">
    <property type="entry name" value="Rhodopsin 7-helix transmembrane proteins"/>
    <property type="match status" value="2"/>
</dbReference>
<dbReference type="PROSITE" id="PS00237">
    <property type="entry name" value="G_PROTEIN_RECEP_F1_1"/>
    <property type="match status" value="1"/>
</dbReference>
<evidence type="ECO:0000256" key="10">
    <source>
        <dbReference type="ARBA" id="ARBA00023224"/>
    </source>
</evidence>
<keyword evidence="7 13" id="KW-0472">Membrane</keyword>
<evidence type="ECO:0000256" key="14">
    <source>
        <dbReference type="SAM" id="MobiDB-lite"/>
    </source>
</evidence>
<dbReference type="GO" id="GO:0007197">
    <property type="term" value="P:adenylate cyclase-inhibiting G protein-coupled acetylcholine receptor signaling pathway"/>
    <property type="evidence" value="ECO:0007669"/>
    <property type="project" value="TreeGrafter"/>
</dbReference>
<dbReference type="PANTHER" id="PTHR24247">
    <property type="entry name" value="5-HYDROXYTRYPTAMINE RECEPTOR"/>
    <property type="match status" value="1"/>
</dbReference>
<feature type="region of interest" description="Disordered" evidence="14">
    <location>
        <begin position="267"/>
        <end position="291"/>
    </location>
</feature>
<dbReference type="PRINTS" id="PR00243">
    <property type="entry name" value="MUSCARINICR"/>
</dbReference>
<feature type="domain" description="G-protein coupled receptors family 1 profile" evidence="15">
    <location>
        <begin position="70"/>
        <end position="461"/>
    </location>
</feature>
<evidence type="ECO:0000256" key="11">
    <source>
        <dbReference type="ARBA" id="ARBA00023257"/>
    </source>
</evidence>
<evidence type="ECO:0000256" key="9">
    <source>
        <dbReference type="ARBA" id="ARBA00023170"/>
    </source>
</evidence>
<feature type="transmembrane region" description="Helical" evidence="13">
    <location>
        <begin position="406"/>
        <end position="424"/>
    </location>
</feature>
<evidence type="ECO:0000256" key="1">
    <source>
        <dbReference type="ARBA" id="ARBA00022475"/>
    </source>
</evidence>
<dbReference type="FunFam" id="1.20.1070.10:FF:000038">
    <property type="entry name" value="Muscarinic acetylcholine receptor"/>
    <property type="match status" value="1"/>
</dbReference>
<feature type="region of interest" description="Disordered" evidence="14">
    <location>
        <begin position="307"/>
        <end position="342"/>
    </location>
</feature>
<dbReference type="Ensembl" id="ENSOKIT00005051309.1">
    <property type="protein sequence ID" value="ENSOKIP00005048678.1"/>
    <property type="gene ID" value="ENSOKIG00005020467.1"/>
</dbReference>
<keyword evidence="8" id="KW-1015">Disulfide bond</keyword>
<dbReference type="InterPro" id="IPR017452">
    <property type="entry name" value="GPCR_Rhodpsn_7TM"/>
</dbReference>
<organism evidence="16 17">
    <name type="scientific">Oncorhynchus kisutch</name>
    <name type="common">Coho salmon</name>
    <name type="synonym">Salmo kisutch</name>
    <dbReference type="NCBI Taxonomy" id="8019"/>
    <lineage>
        <taxon>Eukaryota</taxon>
        <taxon>Metazoa</taxon>
        <taxon>Chordata</taxon>
        <taxon>Craniata</taxon>
        <taxon>Vertebrata</taxon>
        <taxon>Euteleostomi</taxon>
        <taxon>Actinopterygii</taxon>
        <taxon>Neopterygii</taxon>
        <taxon>Teleostei</taxon>
        <taxon>Protacanthopterygii</taxon>
        <taxon>Salmoniformes</taxon>
        <taxon>Salmonidae</taxon>
        <taxon>Salmoninae</taxon>
        <taxon>Oncorhynchus</taxon>
    </lineage>
</organism>
<keyword evidence="1 13" id="KW-1003">Cell membrane</keyword>
<evidence type="ECO:0000256" key="6">
    <source>
        <dbReference type="ARBA" id="ARBA00023040"/>
    </source>
</evidence>
<keyword evidence="6 12" id="KW-0297">G-protein coupled receptor</keyword>
<feature type="transmembrane region" description="Helical" evidence="13">
    <location>
        <begin position="215"/>
        <end position="239"/>
    </location>
</feature>
<dbReference type="PROSITE" id="PS50262">
    <property type="entry name" value="G_PROTEIN_RECEP_F1_2"/>
    <property type="match status" value="1"/>
</dbReference>
<evidence type="ECO:0000256" key="7">
    <source>
        <dbReference type="ARBA" id="ARBA00023136"/>
    </source>
</evidence>
<keyword evidence="5 13" id="KW-0770">Synapse</keyword>
<dbReference type="GO" id="GO:0045211">
    <property type="term" value="C:postsynaptic membrane"/>
    <property type="evidence" value="ECO:0007669"/>
    <property type="project" value="UniProtKB-SubCell"/>
</dbReference>
<evidence type="ECO:0000313" key="17">
    <source>
        <dbReference type="Proteomes" id="UP000694557"/>
    </source>
</evidence>
<proteinExistence type="inferred from homology"/>
<dbReference type="PRINTS" id="PR00237">
    <property type="entry name" value="GPCRRHODOPSN"/>
</dbReference>
<comment type="function">
    <text evidence="13">The muscarinic acetylcholine receptor mediates various cellular responses, including inhibition of adenylate cyclase, breakdown of phosphoinositides and modulation of potassium channels through the action of G proteins.</text>
</comment>
<dbReference type="Pfam" id="PF00001">
    <property type="entry name" value="7tm_1"/>
    <property type="match status" value="1"/>
</dbReference>
<keyword evidence="4 13" id="KW-1133">Transmembrane helix</keyword>
<evidence type="ECO:0000256" key="12">
    <source>
        <dbReference type="RuleBase" id="RU000688"/>
    </source>
</evidence>
<gene>
    <name evidence="16" type="primary">CHRM4</name>
</gene>
<evidence type="ECO:0000256" key="13">
    <source>
        <dbReference type="RuleBase" id="RU361191"/>
    </source>
</evidence>
<dbReference type="Proteomes" id="UP000694557">
    <property type="component" value="Unassembled WGS sequence"/>
</dbReference>
<evidence type="ECO:0000256" key="4">
    <source>
        <dbReference type="ARBA" id="ARBA00022989"/>
    </source>
</evidence>
<keyword evidence="2" id="KW-0597">Phosphoprotein</keyword>
<dbReference type="GO" id="GO:0030425">
    <property type="term" value="C:dendrite"/>
    <property type="evidence" value="ECO:0007669"/>
    <property type="project" value="TreeGrafter"/>
</dbReference>
<dbReference type="GeneTree" id="ENSGT00940000160394"/>
<evidence type="ECO:0000256" key="2">
    <source>
        <dbReference type="ARBA" id="ARBA00022553"/>
    </source>
</evidence>
<evidence type="ECO:0000256" key="5">
    <source>
        <dbReference type="ARBA" id="ARBA00023018"/>
    </source>
</evidence>
<dbReference type="SUPFAM" id="SSF81321">
    <property type="entry name" value="Family A G protein-coupled receptor-like"/>
    <property type="match status" value="1"/>
</dbReference>
<dbReference type="InterPro" id="IPR000276">
    <property type="entry name" value="GPCR_Rhodpsn"/>
</dbReference>
<sequence length="486" mass="53470">FSVFSQTAENGSSLSNISSDVLSANLSCNDSGTNETCVVGEEEMGSPYKAVEMVFIALVTGSLSFVTVTGNILVMLSIKVNRHLQTVNNYFLFSLACADLIIGAFSMNLYTVYIIVGYWPLGPVACDLWLALDYVVSNASVMNLLIISFDRYFCVTKPLSYPARRTTKMAGLMIAGAWILSFILWAPAILFWQFIVGERTVPPGECYIQFLSNPAVTFGTAIAAFYLPVVIMMVLYIHISLASRSRVSKQMPEAEKKKKGLKIPNPLKSHILNRQNNNNPSPKPSLESCNTGEAVKNGKIDVSVVSTKADASVNPEEKESSNGSSTASIAPKNAKERANTPAPIKIVTKQAGDECITAIEIQPPIHGGETRSIPVNRPRKVARKFASIARSQVKRKRQMAAREKKVTKTIFAILLAFILTWTPYNVMVLISTFCHSCVPDTVWAIGYWLCYVNSTINPACYALCNATFKKTFKNLLMCQYKNIGTR</sequence>
<dbReference type="AlphaFoldDB" id="A0A8C7GUL6"/>
<comment type="subcellular location">
    <subcellularLocation>
        <location evidence="13">Cell membrane</location>
        <topology evidence="13">Multi-pass membrane protein</topology>
    </subcellularLocation>
    <subcellularLocation>
        <location evidence="13">Postsynaptic cell membrane</location>
        <topology evidence="13">Multi-pass membrane protein</topology>
    </subcellularLocation>
</comment>
<keyword evidence="3 12" id="KW-0812">Transmembrane</keyword>
<dbReference type="PANTHER" id="PTHR24247:SF180">
    <property type="entry name" value="MUSCARINIC ACETYLCHOLINE RECEPTOR M4"/>
    <property type="match status" value="1"/>
</dbReference>
<dbReference type="GO" id="GO:0004993">
    <property type="term" value="F:G protein-coupled serotonin receptor activity"/>
    <property type="evidence" value="ECO:0007669"/>
    <property type="project" value="TreeGrafter"/>
</dbReference>
<keyword evidence="11 13" id="KW-0628">Postsynaptic cell membrane</keyword>
<feature type="transmembrane region" description="Helical" evidence="13">
    <location>
        <begin position="53"/>
        <end position="78"/>
    </location>
</feature>
<keyword evidence="17" id="KW-1185">Reference proteome</keyword>
<reference evidence="16" key="2">
    <citation type="submission" date="2025-09" db="UniProtKB">
        <authorList>
            <consortium name="Ensembl"/>
        </authorList>
    </citation>
    <scope>IDENTIFICATION</scope>
</reference>
<dbReference type="GO" id="GO:0016907">
    <property type="term" value="F:G protein-coupled acetylcholine receptor activity"/>
    <property type="evidence" value="ECO:0007669"/>
    <property type="project" value="UniProtKB-UniRule"/>
</dbReference>
<evidence type="ECO:0000256" key="3">
    <source>
        <dbReference type="ARBA" id="ARBA00022692"/>
    </source>
</evidence>
<reference evidence="16" key="1">
    <citation type="submission" date="2025-08" db="UniProtKB">
        <authorList>
            <consortium name="Ensembl"/>
        </authorList>
    </citation>
    <scope>IDENTIFICATION</scope>
</reference>
<feature type="transmembrane region" description="Helical" evidence="13">
    <location>
        <begin position="128"/>
        <end position="149"/>
    </location>
</feature>
<dbReference type="FunFam" id="1.20.1070.10:FF:000041">
    <property type="entry name" value="Muscarinic acetylcholine receptor"/>
    <property type="match status" value="1"/>
</dbReference>
<evidence type="ECO:0000259" key="15">
    <source>
        <dbReference type="PROSITE" id="PS50262"/>
    </source>
</evidence>
<evidence type="ECO:0000256" key="8">
    <source>
        <dbReference type="ARBA" id="ARBA00023157"/>
    </source>
</evidence>
<protein>
    <recommendedName>
        <fullName evidence="13">Muscarinic acetylcholine receptor</fullName>
    </recommendedName>
</protein>
<name>A0A8C7GUL6_ONCKI</name>
<feature type="transmembrane region" description="Helical" evidence="13">
    <location>
        <begin position="170"/>
        <end position="195"/>
    </location>
</feature>
<comment type="similarity">
    <text evidence="13">Belongs to the G-protein coupled receptor 1 family. Muscarinic acetylcholine receptor subfamily.</text>
</comment>
<feature type="transmembrane region" description="Helical" evidence="13">
    <location>
        <begin position="90"/>
        <end position="116"/>
    </location>
</feature>
<dbReference type="GO" id="GO:0007187">
    <property type="term" value="P:G protein-coupled receptor signaling pathway, coupled to cyclic nucleotide second messenger"/>
    <property type="evidence" value="ECO:0007669"/>
    <property type="project" value="TreeGrafter"/>
</dbReference>
<keyword evidence="10 12" id="KW-0807">Transducer</keyword>
<dbReference type="InterPro" id="IPR000995">
    <property type="entry name" value="Musac_Ach_rcpt"/>
</dbReference>
<comment type="caution">
    <text evidence="13">Lacks conserved residue(s) required for the propagation of feature annotation.</text>
</comment>